<keyword evidence="2" id="KW-1185">Reference proteome</keyword>
<evidence type="ECO:0000313" key="2">
    <source>
        <dbReference type="Proteomes" id="UP001497392"/>
    </source>
</evidence>
<proteinExistence type="predicted"/>
<gene>
    <name evidence="1" type="primary">g6603</name>
    <name evidence="1" type="ORF">VP750_LOCUS5649</name>
</gene>
<protein>
    <submittedName>
        <fullName evidence="1">G6603 protein</fullName>
    </submittedName>
</protein>
<name>A0ABP1FVR4_9CHLO</name>
<dbReference type="Proteomes" id="UP001497392">
    <property type="component" value="Unassembled WGS sequence"/>
</dbReference>
<organism evidence="1 2">
    <name type="scientific">Coccomyxa viridis</name>
    <dbReference type="NCBI Taxonomy" id="1274662"/>
    <lineage>
        <taxon>Eukaryota</taxon>
        <taxon>Viridiplantae</taxon>
        <taxon>Chlorophyta</taxon>
        <taxon>core chlorophytes</taxon>
        <taxon>Trebouxiophyceae</taxon>
        <taxon>Trebouxiophyceae incertae sedis</taxon>
        <taxon>Coccomyxaceae</taxon>
        <taxon>Coccomyxa</taxon>
    </lineage>
</organism>
<evidence type="ECO:0000313" key="1">
    <source>
        <dbReference type="EMBL" id="CAL5223990.1"/>
    </source>
</evidence>
<sequence length="432" mass="48710">MVGPGVLAHCAPAAYGHRGGKVRRDNISLAPGNVALLGRTAPRPALLEKIQQQTHALLQRTSRCERSSSPVCCASASTAETSTSLASLPLLSVINVQGYINPEVPDGTQASVFAIFDENKKLQFVGFSKDLRNSLRTVFSRRPDKTFFYKASNLAQLDQKEMLDIRTAWFEEVGGPPTGNKLALERKAWSEPASSGAISDRGRLQAAESEVVTMKERIRLRGCKEEFIADPALLQEGKVDFLPAAAMSEEDLERQRQVAAELAKRTRWVDFEYDGQPSQFELRLRNTYKTNGGHMFDLNVTFENKETTHRVIVGKEYYEEVDLKPEEVLAMTFAFLLRYKVPRQTEGLLLSSQFNINYFGISEVDQWFGDFSDVWTQAGKQLAGDSKFWRMNRLHGYGGLTWDREFDKELERRKEQEKELLLNASPLEPVST</sequence>
<accession>A0ABP1FVR4</accession>
<reference evidence="1 2" key="1">
    <citation type="submission" date="2024-06" db="EMBL/GenBank/DDBJ databases">
        <authorList>
            <person name="Kraege A."/>
            <person name="Thomma B."/>
        </authorList>
    </citation>
    <scope>NUCLEOTIDE SEQUENCE [LARGE SCALE GENOMIC DNA]</scope>
</reference>
<dbReference type="EMBL" id="CAXHTA020000009">
    <property type="protein sequence ID" value="CAL5223990.1"/>
    <property type="molecule type" value="Genomic_DNA"/>
</dbReference>
<comment type="caution">
    <text evidence="1">The sequence shown here is derived from an EMBL/GenBank/DDBJ whole genome shotgun (WGS) entry which is preliminary data.</text>
</comment>